<reference evidence="3 4" key="1">
    <citation type="submission" date="2022-04" db="EMBL/GenBank/DDBJ databases">
        <title>Leucobacter sp. isolated from rhizosphere of garlic.</title>
        <authorList>
            <person name="Won M."/>
            <person name="Lee C.-M."/>
            <person name="Woen H.-Y."/>
            <person name="Kwon S.-W."/>
        </authorList>
    </citation>
    <scope>NUCLEOTIDE SEQUENCE [LARGE SCALE GENOMIC DNA]</scope>
    <source>
        <strain evidence="3 4">H21R-40</strain>
    </source>
</reference>
<evidence type="ECO:0000313" key="3">
    <source>
        <dbReference type="EMBL" id="UOQ57025.1"/>
    </source>
</evidence>
<name>A0ABY4FL91_9MICO</name>
<organism evidence="3 4">
    <name type="scientific">Leucobacter allii</name>
    <dbReference type="NCBI Taxonomy" id="2932247"/>
    <lineage>
        <taxon>Bacteria</taxon>
        <taxon>Bacillati</taxon>
        <taxon>Actinomycetota</taxon>
        <taxon>Actinomycetes</taxon>
        <taxon>Micrococcales</taxon>
        <taxon>Microbacteriaceae</taxon>
        <taxon>Leucobacter</taxon>
    </lineage>
</organism>
<sequence length="155" mass="17240">MMWPFWIVIALVALFVIGMPLLIRRAIRDQDRPIPLIDRSRAYPATVIRAFDTSGAETAEPNVRVAYVDADGEARERYLADVIDDSWLDRFAPGSVWWIHAYSPETTRVVLTEAHEEVWRCGWNVDGVHGLGGSSGPVDVGPGSPFPHRPRGCAS</sequence>
<dbReference type="Proteomes" id="UP000831786">
    <property type="component" value="Chromosome"/>
</dbReference>
<evidence type="ECO:0000256" key="2">
    <source>
        <dbReference type="SAM" id="Phobius"/>
    </source>
</evidence>
<protein>
    <recommendedName>
        <fullName evidence="5">DUF2207 domain-containing protein</fullName>
    </recommendedName>
</protein>
<feature type="transmembrane region" description="Helical" evidence="2">
    <location>
        <begin position="6"/>
        <end position="23"/>
    </location>
</feature>
<dbReference type="EMBL" id="CP095045">
    <property type="protein sequence ID" value="UOQ57025.1"/>
    <property type="molecule type" value="Genomic_DNA"/>
</dbReference>
<accession>A0ABY4FL91</accession>
<keyword evidence="2" id="KW-0812">Transmembrane</keyword>
<evidence type="ECO:0008006" key="5">
    <source>
        <dbReference type="Google" id="ProtNLM"/>
    </source>
</evidence>
<evidence type="ECO:0000256" key="1">
    <source>
        <dbReference type="SAM" id="MobiDB-lite"/>
    </source>
</evidence>
<dbReference type="RefSeq" id="WP_244727614.1">
    <property type="nucleotide sequence ID" value="NZ_CP095045.1"/>
</dbReference>
<keyword evidence="2" id="KW-0472">Membrane</keyword>
<gene>
    <name evidence="3" type="ORF">MUN78_15385</name>
</gene>
<keyword evidence="4" id="KW-1185">Reference proteome</keyword>
<feature type="region of interest" description="Disordered" evidence="1">
    <location>
        <begin position="134"/>
        <end position="155"/>
    </location>
</feature>
<keyword evidence="2" id="KW-1133">Transmembrane helix</keyword>
<proteinExistence type="predicted"/>
<evidence type="ECO:0000313" key="4">
    <source>
        <dbReference type="Proteomes" id="UP000831786"/>
    </source>
</evidence>